<feature type="transmembrane region" description="Helical" evidence="8">
    <location>
        <begin position="409"/>
        <end position="434"/>
    </location>
</feature>
<feature type="domain" description="ABC transmembrane type-1" evidence="9">
    <location>
        <begin position="72"/>
        <end position="283"/>
    </location>
</feature>
<dbReference type="InterPro" id="IPR035906">
    <property type="entry name" value="MetI-like_sf"/>
</dbReference>
<proteinExistence type="inferred from homology"/>
<dbReference type="PANTHER" id="PTHR43357:SF4">
    <property type="entry name" value="INNER MEMBRANE ABC TRANSPORTER PERMEASE PROTEIN YDCV"/>
    <property type="match status" value="1"/>
</dbReference>
<evidence type="ECO:0000256" key="1">
    <source>
        <dbReference type="ARBA" id="ARBA00004429"/>
    </source>
</evidence>
<sequence length="578" mass="63878">MRRAVLRRLVIGPLLDRRTVLVGISLIPVAALTVLVSVIVWISFRQLAGAAAGYSLDAYRELYLDPFTYKALLNTAVFSLITVAVALLFGIPAAWLVERTDLRPKEIPQTLMVLGLLIPSFLTGMGWVFLLNPRIGIINTLITGIPGMEWARINVATAPGMGIIQGLGLANVAFIMVSPTFRAMNPVFEEAAEVHGLRFFQTLHKVTLPLAYPGVLAAAIYIFMIGVAAFDIPAVIGLSNRVFTFSTFLYIQVQPLDGLPRHDLAGASAVLMICISLLFLCWYYRALKSSHRYAVVTGQSYRPRQVELGRWKPWAWAFLGGYFLLGQLLPLSMLVWNALLPYPQVPSLSALGHVSLNNFRALPIHQLLIGAQNTFILAVSVPTLTLLFSLGLSWVVVRSGFRSRFFFDVFSFLPHAVPHIIFAVSAAYVSIFLLSGFLPIYGTIYLLMAVYTLVWLSFATRNLNSALIQIHKELEEAAAVSGIPLLRILRKILLPLLGPALLNTWLWVALLTYRELTVASILATTRNITLPAAMWGIWLSGLYPKAAAAALLVVAVMVPLVFLYWYVGRRATAMERTL</sequence>
<name>A0A932GR79_UNCTE</name>
<evidence type="ECO:0000256" key="6">
    <source>
        <dbReference type="ARBA" id="ARBA00022989"/>
    </source>
</evidence>
<gene>
    <name evidence="10" type="ORF">HYY65_11520</name>
</gene>
<keyword evidence="4" id="KW-0997">Cell inner membrane</keyword>
<dbReference type="GO" id="GO:0005886">
    <property type="term" value="C:plasma membrane"/>
    <property type="evidence" value="ECO:0007669"/>
    <property type="project" value="UniProtKB-SubCell"/>
</dbReference>
<feature type="transmembrane region" description="Helical" evidence="8">
    <location>
        <begin position="375"/>
        <end position="397"/>
    </location>
</feature>
<feature type="domain" description="ABC transmembrane type-1" evidence="9">
    <location>
        <begin position="371"/>
        <end position="564"/>
    </location>
</feature>
<organism evidence="10 11">
    <name type="scientific">Tectimicrobiota bacterium</name>
    <dbReference type="NCBI Taxonomy" id="2528274"/>
    <lineage>
        <taxon>Bacteria</taxon>
        <taxon>Pseudomonadati</taxon>
        <taxon>Nitrospinota/Tectimicrobiota group</taxon>
        <taxon>Candidatus Tectimicrobiota</taxon>
    </lineage>
</organism>
<dbReference type="PANTHER" id="PTHR43357">
    <property type="entry name" value="INNER MEMBRANE ABC TRANSPORTER PERMEASE PROTEIN YDCV"/>
    <property type="match status" value="1"/>
</dbReference>
<keyword evidence="2 8" id="KW-0813">Transport</keyword>
<feature type="transmembrane region" description="Helical" evidence="8">
    <location>
        <begin position="440"/>
        <end position="459"/>
    </location>
</feature>
<keyword evidence="3" id="KW-1003">Cell membrane</keyword>
<evidence type="ECO:0000256" key="2">
    <source>
        <dbReference type="ARBA" id="ARBA00022448"/>
    </source>
</evidence>
<keyword evidence="7 8" id="KW-0472">Membrane</keyword>
<feature type="transmembrane region" description="Helical" evidence="8">
    <location>
        <begin position="20"/>
        <end position="44"/>
    </location>
</feature>
<dbReference type="PROSITE" id="PS50928">
    <property type="entry name" value="ABC_TM1"/>
    <property type="match status" value="2"/>
</dbReference>
<feature type="transmembrane region" description="Helical" evidence="8">
    <location>
        <begin position="546"/>
        <end position="567"/>
    </location>
</feature>
<feature type="transmembrane region" description="Helical" evidence="8">
    <location>
        <begin position="109"/>
        <end position="130"/>
    </location>
</feature>
<evidence type="ECO:0000313" key="11">
    <source>
        <dbReference type="Proteomes" id="UP000741360"/>
    </source>
</evidence>
<feature type="transmembrane region" description="Helical" evidence="8">
    <location>
        <begin position="314"/>
        <end position="339"/>
    </location>
</feature>
<accession>A0A932GR79</accession>
<feature type="transmembrane region" description="Helical" evidence="8">
    <location>
        <begin position="71"/>
        <end position="97"/>
    </location>
</feature>
<dbReference type="InterPro" id="IPR000515">
    <property type="entry name" value="MetI-like"/>
</dbReference>
<dbReference type="SUPFAM" id="SSF161098">
    <property type="entry name" value="MetI-like"/>
    <property type="match status" value="2"/>
</dbReference>
<feature type="transmembrane region" description="Helical" evidence="8">
    <location>
        <begin position="150"/>
        <end position="177"/>
    </location>
</feature>
<protein>
    <submittedName>
        <fullName evidence="10">Iron ABC transporter permease</fullName>
    </submittedName>
</protein>
<dbReference type="GO" id="GO:0055085">
    <property type="term" value="P:transmembrane transport"/>
    <property type="evidence" value="ECO:0007669"/>
    <property type="project" value="InterPro"/>
</dbReference>
<dbReference type="AlphaFoldDB" id="A0A932GR79"/>
<evidence type="ECO:0000256" key="4">
    <source>
        <dbReference type="ARBA" id="ARBA00022519"/>
    </source>
</evidence>
<evidence type="ECO:0000259" key="9">
    <source>
        <dbReference type="PROSITE" id="PS50928"/>
    </source>
</evidence>
<evidence type="ECO:0000313" key="10">
    <source>
        <dbReference type="EMBL" id="MBI3015659.1"/>
    </source>
</evidence>
<comment type="similarity">
    <text evidence="8">Belongs to the binding-protein-dependent transport system permease family.</text>
</comment>
<keyword evidence="5 8" id="KW-0812">Transmembrane</keyword>
<evidence type="ECO:0000256" key="5">
    <source>
        <dbReference type="ARBA" id="ARBA00022692"/>
    </source>
</evidence>
<dbReference type="EMBL" id="JACPSX010000219">
    <property type="protein sequence ID" value="MBI3015659.1"/>
    <property type="molecule type" value="Genomic_DNA"/>
</dbReference>
<dbReference type="Gene3D" id="1.10.3720.10">
    <property type="entry name" value="MetI-like"/>
    <property type="match status" value="2"/>
</dbReference>
<feature type="transmembrane region" description="Helical" evidence="8">
    <location>
        <begin position="210"/>
        <end position="230"/>
    </location>
</feature>
<dbReference type="CDD" id="cd06261">
    <property type="entry name" value="TM_PBP2"/>
    <property type="match status" value="2"/>
</dbReference>
<keyword evidence="6 8" id="KW-1133">Transmembrane helix</keyword>
<comment type="caution">
    <text evidence="10">The sequence shown here is derived from an EMBL/GenBank/DDBJ whole genome shotgun (WGS) entry which is preliminary data.</text>
</comment>
<evidence type="ECO:0000256" key="3">
    <source>
        <dbReference type="ARBA" id="ARBA00022475"/>
    </source>
</evidence>
<feature type="transmembrane region" description="Helical" evidence="8">
    <location>
        <begin position="264"/>
        <end position="284"/>
    </location>
</feature>
<evidence type="ECO:0000256" key="7">
    <source>
        <dbReference type="ARBA" id="ARBA00023136"/>
    </source>
</evidence>
<feature type="transmembrane region" description="Helical" evidence="8">
    <location>
        <begin position="492"/>
        <end position="513"/>
    </location>
</feature>
<dbReference type="Pfam" id="PF00528">
    <property type="entry name" value="BPD_transp_1"/>
    <property type="match status" value="2"/>
</dbReference>
<comment type="subcellular location">
    <subcellularLocation>
        <location evidence="1">Cell inner membrane</location>
        <topology evidence="1">Multi-pass membrane protein</topology>
    </subcellularLocation>
    <subcellularLocation>
        <location evidence="8">Cell membrane</location>
        <topology evidence="8">Multi-pass membrane protein</topology>
    </subcellularLocation>
</comment>
<reference evidence="10" key="1">
    <citation type="submission" date="2020-07" db="EMBL/GenBank/DDBJ databases">
        <title>Huge and variable diversity of episymbiotic CPR bacteria and DPANN archaea in groundwater ecosystems.</title>
        <authorList>
            <person name="He C.Y."/>
            <person name="Keren R."/>
            <person name="Whittaker M."/>
            <person name="Farag I.F."/>
            <person name="Doudna J."/>
            <person name="Cate J.H.D."/>
            <person name="Banfield J.F."/>
        </authorList>
    </citation>
    <scope>NUCLEOTIDE SEQUENCE</scope>
    <source>
        <strain evidence="10">NC_groundwater_717_Ag_S-0.2um_59_8</strain>
    </source>
</reference>
<evidence type="ECO:0000256" key="8">
    <source>
        <dbReference type="RuleBase" id="RU363032"/>
    </source>
</evidence>
<dbReference type="Proteomes" id="UP000741360">
    <property type="component" value="Unassembled WGS sequence"/>
</dbReference>